<dbReference type="PANTHER" id="PTHR46832:SF1">
    <property type="entry name" value="5'-METHYLTHIOADENOSINE_S-ADENOSYLHOMOCYSTEINE NUCLEOSIDASE"/>
    <property type="match status" value="1"/>
</dbReference>
<dbReference type="HOGENOM" id="CLU_1260821_0_0_7"/>
<dbReference type="SUPFAM" id="SSF53167">
    <property type="entry name" value="Purine and uridine phosphorylases"/>
    <property type="match status" value="1"/>
</dbReference>
<dbReference type="EMBL" id="CP002271">
    <property type="protein sequence ID" value="ADO68008.1"/>
    <property type="molecule type" value="Genomic_DNA"/>
</dbReference>
<accession>E3FM04</accession>
<evidence type="ECO:0000313" key="2">
    <source>
        <dbReference type="EMBL" id="ADO68008.1"/>
    </source>
</evidence>
<dbReference type="GO" id="GO:0005829">
    <property type="term" value="C:cytosol"/>
    <property type="evidence" value="ECO:0007669"/>
    <property type="project" value="TreeGrafter"/>
</dbReference>
<dbReference type="eggNOG" id="COG0775">
    <property type="taxonomic scope" value="Bacteria"/>
</dbReference>
<evidence type="ECO:0000313" key="3">
    <source>
        <dbReference type="Proteomes" id="UP000001351"/>
    </source>
</evidence>
<protein>
    <recommendedName>
        <fullName evidence="1">Nucleoside phosphorylase domain-containing protein</fullName>
    </recommendedName>
</protein>
<sequence length="219" mass="23935">MSSAPGPLPLTPFALTPKYDDVSTEEMRGLISTVDVLVLTTTEVERQALYEVMRPLPGRTGLVEGALDHITYRLGQLGRYFVAHTESTMGSQARHASALTVSAAISELKPKAVIVVGIAFGLKPAKQQLGDVIVAESIMPYELQRVNKDSKPTYRGQPISCGSILSERFRNRSTDWRLLRHADAVKVFQGELLSGEKLADNSSFRDTLVEAFPNSHVPG</sequence>
<evidence type="ECO:0000259" key="1">
    <source>
        <dbReference type="Pfam" id="PF01048"/>
    </source>
</evidence>
<dbReference type="GO" id="GO:0008930">
    <property type="term" value="F:methylthioadenosine nucleosidase activity"/>
    <property type="evidence" value="ECO:0007669"/>
    <property type="project" value="TreeGrafter"/>
</dbReference>
<dbReference type="Gene3D" id="3.40.50.1580">
    <property type="entry name" value="Nucleoside phosphorylase domain"/>
    <property type="match status" value="1"/>
</dbReference>
<dbReference type="AlphaFoldDB" id="E3FM04"/>
<proteinExistence type="predicted"/>
<dbReference type="Pfam" id="PF01048">
    <property type="entry name" value="PNP_UDP_1"/>
    <property type="match status" value="1"/>
</dbReference>
<dbReference type="Proteomes" id="UP000001351">
    <property type="component" value="Chromosome"/>
</dbReference>
<reference evidence="2 3" key="1">
    <citation type="journal article" date="2011" name="Mol. Biol. Evol.">
        <title>Comparative genomic analysis of fruiting body formation in Myxococcales.</title>
        <authorList>
            <person name="Huntley S."/>
            <person name="Hamann N."/>
            <person name="Wegener-Feldbrugge S."/>
            <person name="Treuner-Lange A."/>
            <person name="Kube M."/>
            <person name="Reinhardt R."/>
            <person name="Klages S."/>
            <person name="Muller R."/>
            <person name="Ronning C.M."/>
            <person name="Nierman W.C."/>
            <person name="Sogaard-Andersen L."/>
        </authorList>
    </citation>
    <scope>NUCLEOTIDE SEQUENCE [LARGE SCALE GENOMIC DNA]</scope>
    <source>
        <strain evidence="2 3">DW4/3-1</strain>
    </source>
</reference>
<dbReference type="InterPro" id="IPR035994">
    <property type="entry name" value="Nucleoside_phosphorylase_sf"/>
</dbReference>
<feature type="domain" description="Nucleoside phosphorylase" evidence="1">
    <location>
        <begin position="69"/>
        <end position="146"/>
    </location>
</feature>
<name>E3FM04_STIAD</name>
<gene>
    <name evidence="2" type="ordered locus">STAUR_0199</name>
</gene>
<organism evidence="2 3">
    <name type="scientific">Stigmatella aurantiaca (strain DW4/3-1)</name>
    <dbReference type="NCBI Taxonomy" id="378806"/>
    <lineage>
        <taxon>Bacteria</taxon>
        <taxon>Pseudomonadati</taxon>
        <taxon>Myxococcota</taxon>
        <taxon>Myxococcia</taxon>
        <taxon>Myxococcales</taxon>
        <taxon>Cystobacterineae</taxon>
        <taxon>Archangiaceae</taxon>
        <taxon>Stigmatella</taxon>
    </lineage>
</organism>
<dbReference type="GO" id="GO:0008782">
    <property type="term" value="F:adenosylhomocysteine nucleosidase activity"/>
    <property type="evidence" value="ECO:0007669"/>
    <property type="project" value="TreeGrafter"/>
</dbReference>
<dbReference type="STRING" id="378806.STAUR_0199"/>
<dbReference type="KEGG" id="sur:STAUR_0199"/>
<dbReference type="GO" id="GO:0009116">
    <property type="term" value="P:nucleoside metabolic process"/>
    <property type="evidence" value="ECO:0007669"/>
    <property type="project" value="InterPro"/>
</dbReference>
<dbReference type="PANTHER" id="PTHR46832">
    <property type="entry name" value="5'-METHYLTHIOADENOSINE/S-ADENOSYLHOMOCYSTEINE NUCLEOSIDASE"/>
    <property type="match status" value="1"/>
</dbReference>
<keyword evidence="3" id="KW-1185">Reference proteome</keyword>
<dbReference type="GO" id="GO:0019284">
    <property type="term" value="P:L-methionine salvage from S-adenosylmethionine"/>
    <property type="evidence" value="ECO:0007669"/>
    <property type="project" value="TreeGrafter"/>
</dbReference>
<dbReference type="InterPro" id="IPR000845">
    <property type="entry name" value="Nucleoside_phosphorylase_d"/>
</dbReference>